<keyword evidence="3" id="KW-0862">Zinc</keyword>
<evidence type="ECO:0000256" key="5">
    <source>
        <dbReference type="SAM" id="Coils"/>
    </source>
</evidence>
<dbReference type="AGR" id="Xenbase:XB-GENE-969993"/>
<dbReference type="GO" id="GO:0008270">
    <property type="term" value="F:zinc ion binding"/>
    <property type="evidence" value="ECO:0007669"/>
    <property type="project" value="UniProtKB-KW"/>
</dbReference>
<dbReference type="AlphaFoldDB" id="A0A8J0QYQ6"/>
<dbReference type="OMA" id="VCMDQRD"/>
<organism evidence="8 9">
    <name type="scientific">Xenopus tropicalis</name>
    <name type="common">Western clawed frog</name>
    <name type="synonym">Silurana tropicalis</name>
    <dbReference type="NCBI Taxonomy" id="8364"/>
    <lineage>
        <taxon>Eukaryota</taxon>
        <taxon>Metazoa</taxon>
        <taxon>Chordata</taxon>
        <taxon>Craniata</taxon>
        <taxon>Vertebrata</taxon>
        <taxon>Euteleostomi</taxon>
        <taxon>Amphibia</taxon>
        <taxon>Batrachia</taxon>
        <taxon>Anura</taxon>
        <taxon>Pipoidea</taxon>
        <taxon>Pipidae</taxon>
        <taxon>Xenopodinae</taxon>
        <taxon>Xenopus</taxon>
        <taxon>Silurana</taxon>
    </lineage>
</organism>
<dbReference type="InterPro" id="IPR019787">
    <property type="entry name" value="Znf_PHD-finger"/>
</dbReference>
<evidence type="ECO:0000256" key="4">
    <source>
        <dbReference type="PROSITE-ProRule" id="PRU00146"/>
    </source>
</evidence>
<evidence type="ECO:0000256" key="1">
    <source>
        <dbReference type="ARBA" id="ARBA00022723"/>
    </source>
</evidence>
<feature type="domain" description="PHD-type" evidence="7">
    <location>
        <begin position="440"/>
        <end position="487"/>
    </location>
</feature>
<sequence>MSPAWGGRLPLALPPCLLVSLFLPISIKLQALSPLPSCATLFFFSFLAPFFFPSRLEPLVALVGLPESPADPPPLLYKLVQMKQDPQKLAVRSCPVGSAKPIPLIKSPSSQGIAISVVPAKAPVTMVTAHLNGQKTTSAAAASAASANEQTAPINLQTSGKLMGGTLNLATRRVSDISHAQALGTITAVPIKVPQVSSLHRLAGHGPAVLPQVRPKTLIPESLPISPCREQPSKQPPTFQKATVVSIKNPSPALPTANNTVCRIPAIQPQSVVEPSLSSSLSGAGVAYAIISASPSNASPINTSTVSVVNDGIKVQPLLISADSKVIIIQPQIQSQTECKTEIKKLSEEKPQGSPAAKKKKEENPEKIAFMVALGLVTTEHLEEIQSKRHERKRRSTANPAYSGLLEPERKRLASNYLSNPFISGRANEDPFWKHEITHDEYCSACKRGSNLQTCGACPRAYHLDCVDPPLKVLPKGVWLCPKCQQKLLKKETVPWSGALTLVQSYVTHKSVKEEEKRKLLKKGTELKNEQRQLEGQERLLNNAIKKCLELKSNLLAQQKGTQSSLERLKTLIKLIQSEQMIQVTMTTTASPSSSSSSSSPPLTVPWIKPSPAVAGALHKGPQHSQSHD</sequence>
<evidence type="ECO:0000313" key="10">
    <source>
        <dbReference type="Xenbase" id="XB-GENE-969993"/>
    </source>
</evidence>
<dbReference type="KEGG" id="xtr:100495715"/>
<keyword evidence="5" id="KW-0175">Coiled coil</keyword>
<keyword evidence="1" id="KW-0479">Metal-binding</keyword>
<reference evidence="9" key="1">
    <citation type="submission" date="2025-08" db="UniProtKB">
        <authorList>
            <consortium name="RefSeq"/>
        </authorList>
    </citation>
    <scope>IDENTIFICATION</scope>
    <source>
        <strain evidence="9">Nigerian</strain>
        <tissue evidence="9">Liver and blood</tissue>
    </source>
</reference>
<dbReference type="Gene3D" id="3.30.40.10">
    <property type="entry name" value="Zinc/RING finger domain, C3HC4 (zinc finger)"/>
    <property type="match status" value="1"/>
</dbReference>
<dbReference type="InterPro" id="IPR011011">
    <property type="entry name" value="Znf_FYVE_PHD"/>
</dbReference>
<protein>
    <submittedName>
        <fullName evidence="9">PHD finger protein 21B isoform X1</fullName>
    </submittedName>
</protein>
<dbReference type="RefSeq" id="XP_002942113.3">
    <property type="nucleotide sequence ID" value="XM_002942067.5"/>
</dbReference>
<dbReference type="OrthoDB" id="336088at2759"/>
<dbReference type="SMART" id="SM00249">
    <property type="entry name" value="PHD"/>
    <property type="match status" value="1"/>
</dbReference>
<evidence type="ECO:0000313" key="9">
    <source>
        <dbReference type="RefSeq" id="XP_002942113.3"/>
    </source>
</evidence>
<dbReference type="GeneID" id="100495715"/>
<dbReference type="Pfam" id="PF00628">
    <property type="entry name" value="PHD"/>
    <property type="match status" value="1"/>
</dbReference>
<evidence type="ECO:0000256" key="6">
    <source>
        <dbReference type="SAM" id="MobiDB-lite"/>
    </source>
</evidence>
<evidence type="ECO:0000259" key="7">
    <source>
        <dbReference type="PROSITE" id="PS50016"/>
    </source>
</evidence>
<dbReference type="PANTHER" id="PTHR24102:SF18">
    <property type="entry name" value="PHD FINGER PROTEIN 21B"/>
    <property type="match status" value="1"/>
</dbReference>
<evidence type="ECO:0000256" key="3">
    <source>
        <dbReference type="ARBA" id="ARBA00022833"/>
    </source>
</evidence>
<evidence type="ECO:0000256" key="2">
    <source>
        <dbReference type="ARBA" id="ARBA00022771"/>
    </source>
</evidence>
<evidence type="ECO:0000313" key="8">
    <source>
        <dbReference type="Proteomes" id="UP000008143"/>
    </source>
</evidence>
<name>A0A8J0QYQ6_XENTR</name>
<dbReference type="PROSITE" id="PS50016">
    <property type="entry name" value="ZF_PHD_2"/>
    <property type="match status" value="1"/>
</dbReference>
<feature type="region of interest" description="Disordered" evidence="6">
    <location>
        <begin position="586"/>
        <end position="629"/>
    </location>
</feature>
<dbReference type="InterPro" id="IPR001965">
    <property type="entry name" value="Znf_PHD"/>
</dbReference>
<dbReference type="Xenbase" id="XB-GENE-969993">
    <property type="gene designation" value="phf21b"/>
</dbReference>
<feature type="coiled-coil region" evidence="5">
    <location>
        <begin position="513"/>
        <end position="554"/>
    </location>
</feature>
<dbReference type="SUPFAM" id="SSF57903">
    <property type="entry name" value="FYVE/PHD zinc finger"/>
    <property type="match status" value="1"/>
</dbReference>
<dbReference type="Proteomes" id="UP000008143">
    <property type="component" value="Chromosome 3"/>
</dbReference>
<dbReference type="CTD" id="112885"/>
<keyword evidence="8" id="KW-1185">Reference proteome</keyword>
<dbReference type="InterPro" id="IPR013083">
    <property type="entry name" value="Znf_RING/FYVE/PHD"/>
</dbReference>
<keyword evidence="2 4" id="KW-0863">Zinc-finger</keyword>
<gene>
    <name evidence="9 10" type="primary">phf21b</name>
</gene>
<feature type="compositionally biased region" description="Low complexity" evidence="6">
    <location>
        <begin position="591"/>
        <end position="602"/>
    </location>
</feature>
<dbReference type="PANTHER" id="PTHR24102">
    <property type="entry name" value="PHD FINGER PROTEIN"/>
    <property type="match status" value="1"/>
</dbReference>
<accession>A0A8J0QYQ6</accession>
<proteinExistence type="predicted"/>